<dbReference type="GO" id="GO:0016887">
    <property type="term" value="F:ATP hydrolysis activity"/>
    <property type="evidence" value="ECO:0007669"/>
    <property type="project" value="InterPro"/>
</dbReference>
<dbReference type="AlphaFoldDB" id="A0A316FEX4"/>
<proteinExistence type="inferred from homology"/>
<dbReference type="GO" id="GO:0005524">
    <property type="term" value="F:ATP binding"/>
    <property type="evidence" value="ECO:0007669"/>
    <property type="project" value="UniProtKB-KW"/>
</dbReference>
<evidence type="ECO:0000256" key="1">
    <source>
        <dbReference type="ARBA" id="ARBA00022741"/>
    </source>
</evidence>
<dbReference type="Gene3D" id="1.10.8.60">
    <property type="match status" value="1"/>
</dbReference>
<dbReference type="SUPFAM" id="SSF52540">
    <property type="entry name" value="P-loop containing nucleoside triphosphate hydrolases"/>
    <property type="match status" value="2"/>
</dbReference>
<dbReference type="RefSeq" id="WP_109593573.1">
    <property type="nucleotide sequence ID" value="NZ_BONA01000045.1"/>
</dbReference>
<dbReference type="InterPro" id="IPR003959">
    <property type="entry name" value="ATPase_AAA_core"/>
</dbReference>
<dbReference type="Gene3D" id="3.40.50.300">
    <property type="entry name" value="P-loop containing nucleotide triphosphate hydrolases"/>
    <property type="match status" value="1"/>
</dbReference>
<dbReference type="Pfam" id="PF00004">
    <property type="entry name" value="AAA"/>
    <property type="match status" value="1"/>
</dbReference>
<accession>A0A316FEX4</accession>
<sequence length="517" mass="56825">MERSFPETLAQLLKARFPLLYLETYEEQRALHKIGAVAGNPDLVRVPRPVWSWTRTAGLVQPGGEVRAGTERATDALRAVQRIDEPAVLVFRDLHPNFPDAETVRLLRDVAEAFRTGRHPRTLILMSPVLELPPELTKDVTIVDFPLPGAAERRALLDAMIRSNTANGRLRVDLDEAGRERFATAAAGLTMQEAENAYARAMVSGPVLDDGALDVIHDEKRQTVRKSGLLEFVSAQIPLDEVGGLEKLKYWLLKRNGSWLADAADYGLPAPRGVLITGVPGCGKSLTAKAMAAAWSLPLLRFDIGRVFAGLVGSSEHNMRTALRTAEALAPCVLWIDEIEKGFAGSAAGDSGTGARVFGTFLTWLQEKRLPVFVTATANDYHGLPSELLRKGRFDETFFVDLPTRSERAAVWRVHLRRALSHPRAAGDLLFAEDLLAELSGLTDGYSGAEIEQAVTAALFDAFSERRPVRRDDLVRAVMSIVPLSVTQAERIGALREWARNRAVSATGNDDWDLTER</sequence>
<dbReference type="OrthoDB" id="9809379at2"/>
<dbReference type="EMBL" id="QGGR01000007">
    <property type="protein sequence ID" value="PWK47451.1"/>
    <property type="molecule type" value="Genomic_DNA"/>
</dbReference>
<dbReference type="CDD" id="cd19507">
    <property type="entry name" value="RecA-like_Ycf46-like"/>
    <property type="match status" value="1"/>
</dbReference>
<evidence type="ECO:0000259" key="5">
    <source>
        <dbReference type="SMART" id="SM00382"/>
    </source>
</evidence>
<keyword evidence="1" id="KW-0547">Nucleotide-binding</keyword>
<dbReference type="PANTHER" id="PTHR42960:SF1">
    <property type="entry name" value="YCF46 PROTEIN"/>
    <property type="match status" value="1"/>
</dbReference>
<feature type="domain" description="AAA+ ATPase" evidence="5">
    <location>
        <begin position="270"/>
        <end position="404"/>
    </location>
</feature>
<evidence type="ECO:0000313" key="7">
    <source>
        <dbReference type="Proteomes" id="UP000245697"/>
    </source>
</evidence>
<keyword evidence="2" id="KW-0067">ATP-binding</keyword>
<dbReference type="Proteomes" id="UP000245697">
    <property type="component" value="Unassembled WGS sequence"/>
</dbReference>
<dbReference type="InterPro" id="IPR052381">
    <property type="entry name" value="AAA_domain_protein"/>
</dbReference>
<gene>
    <name evidence="6" type="ORF">BC793_10761</name>
</gene>
<organism evidence="6 7">
    <name type="scientific">Actinoplanes xinjiangensis</name>
    <dbReference type="NCBI Taxonomy" id="512350"/>
    <lineage>
        <taxon>Bacteria</taxon>
        <taxon>Bacillati</taxon>
        <taxon>Actinomycetota</taxon>
        <taxon>Actinomycetes</taxon>
        <taxon>Micromonosporales</taxon>
        <taxon>Micromonosporaceae</taxon>
        <taxon>Actinoplanes</taxon>
    </lineage>
</organism>
<dbReference type="InterPro" id="IPR003593">
    <property type="entry name" value="AAA+_ATPase"/>
</dbReference>
<dbReference type="PANTHER" id="PTHR42960">
    <property type="entry name" value="YCF46 PROTEIN"/>
    <property type="match status" value="1"/>
</dbReference>
<evidence type="ECO:0000256" key="4">
    <source>
        <dbReference type="ARBA" id="ARBA00040480"/>
    </source>
</evidence>
<protein>
    <recommendedName>
        <fullName evidence="4">Uncharacterized AAA domain-containing protein ycf46</fullName>
    </recommendedName>
</protein>
<keyword evidence="7" id="KW-1185">Reference proteome</keyword>
<evidence type="ECO:0000256" key="3">
    <source>
        <dbReference type="ARBA" id="ARBA00038088"/>
    </source>
</evidence>
<evidence type="ECO:0000313" key="6">
    <source>
        <dbReference type="EMBL" id="PWK47451.1"/>
    </source>
</evidence>
<reference evidence="6 7" key="1">
    <citation type="submission" date="2018-05" db="EMBL/GenBank/DDBJ databases">
        <title>Genomic Encyclopedia of Archaeal and Bacterial Type Strains, Phase II (KMG-II): from individual species to whole genera.</title>
        <authorList>
            <person name="Goeker M."/>
        </authorList>
    </citation>
    <scope>NUCLEOTIDE SEQUENCE [LARGE SCALE GENOMIC DNA]</scope>
    <source>
        <strain evidence="6 7">DSM 45184</strain>
    </source>
</reference>
<dbReference type="SMART" id="SM00382">
    <property type="entry name" value="AAA"/>
    <property type="match status" value="1"/>
</dbReference>
<comment type="similarity">
    <text evidence="3">Belongs to the AAA ATPase family. Highly divergent.</text>
</comment>
<name>A0A316FEX4_9ACTN</name>
<evidence type="ECO:0000256" key="2">
    <source>
        <dbReference type="ARBA" id="ARBA00022840"/>
    </source>
</evidence>
<dbReference type="InterPro" id="IPR027417">
    <property type="entry name" value="P-loop_NTPase"/>
</dbReference>
<comment type="caution">
    <text evidence="6">The sequence shown here is derived from an EMBL/GenBank/DDBJ whole genome shotgun (WGS) entry which is preliminary data.</text>
</comment>